<reference evidence="1 2" key="1">
    <citation type="submission" date="2013-07" db="EMBL/GenBank/DDBJ databases">
        <authorList>
            <person name="Stoco P.H."/>
            <person name="Wagner G."/>
            <person name="Gerber A."/>
            <person name="Zaha A."/>
            <person name="Thompson C."/>
            <person name="Bartholomeu D.C."/>
            <person name="Luckemeyer D.D."/>
            <person name="Bahia D."/>
            <person name="Loreto E."/>
            <person name="Prestes E.B."/>
            <person name="Lima F.M."/>
            <person name="Rodrigues-Luiz G."/>
            <person name="Vallejo G.A."/>
            <person name="Filho J.F."/>
            <person name="Monteiro K.M."/>
            <person name="Tyler K.M."/>
            <person name="de Almeida L.G."/>
            <person name="Ortiz M.F."/>
            <person name="Siervo M.A."/>
            <person name="de Moraes M.H."/>
            <person name="Cunha O.L."/>
            <person name="Mendonca-Neto R."/>
            <person name="Silva R."/>
            <person name="Teixeira S.M."/>
            <person name="Murta S.M."/>
            <person name="Sincero T.C."/>
            <person name="Mendes T.A."/>
            <person name="Urmenyi T.P."/>
            <person name="Silva V.G."/>
            <person name="da Rocha W.D."/>
            <person name="Andersson B."/>
            <person name="Romanha A.J."/>
            <person name="Steindel M."/>
            <person name="de Vasconcelos A.T."/>
            <person name="Grisard E.C."/>
        </authorList>
    </citation>
    <scope>NUCLEOTIDE SEQUENCE [LARGE SCALE GENOMIC DNA]</scope>
    <source>
        <strain evidence="1 2">SC58</strain>
    </source>
</reference>
<dbReference type="VEuPathDB" id="TriTrypDB:TRSC58_07501"/>
<name>A0A061IT11_TRYRA</name>
<dbReference type="Proteomes" id="UP000031737">
    <property type="component" value="Unassembled WGS sequence"/>
</dbReference>
<evidence type="ECO:0000313" key="2">
    <source>
        <dbReference type="Proteomes" id="UP000031737"/>
    </source>
</evidence>
<accession>A0A061IT11</accession>
<proteinExistence type="predicted"/>
<gene>
    <name evidence="1" type="ORF">TRSC58_07501</name>
</gene>
<dbReference type="AlphaFoldDB" id="A0A061IT11"/>
<organism evidence="1 2">
    <name type="scientific">Trypanosoma rangeli SC58</name>
    <dbReference type="NCBI Taxonomy" id="429131"/>
    <lineage>
        <taxon>Eukaryota</taxon>
        <taxon>Discoba</taxon>
        <taxon>Euglenozoa</taxon>
        <taxon>Kinetoplastea</taxon>
        <taxon>Metakinetoplastina</taxon>
        <taxon>Trypanosomatida</taxon>
        <taxon>Trypanosomatidae</taxon>
        <taxon>Trypanosoma</taxon>
        <taxon>Herpetosoma</taxon>
    </lineage>
</organism>
<protein>
    <submittedName>
        <fullName evidence="1">Uncharacterized protein</fullName>
    </submittedName>
</protein>
<sequence>MTSPFLVSCSASTLVSSSSTCSSLLPWFSFSLPPAHAALKKNNNNDTGRTLLLFVGGGHTASAAKDWHVRVCVWWRYQ</sequence>
<evidence type="ECO:0000313" key="1">
    <source>
        <dbReference type="EMBL" id="ESL04936.1"/>
    </source>
</evidence>
<comment type="caution">
    <text evidence="1">The sequence shown here is derived from an EMBL/GenBank/DDBJ whole genome shotgun (WGS) entry which is preliminary data.</text>
</comment>
<dbReference type="EMBL" id="AUPL01007882">
    <property type="protein sequence ID" value="ESL04936.1"/>
    <property type="molecule type" value="Genomic_DNA"/>
</dbReference>
<keyword evidence="2" id="KW-1185">Reference proteome</keyword>